<protein>
    <recommendedName>
        <fullName evidence="6">Protein kinase domain-containing protein</fullName>
    </recommendedName>
</protein>
<dbReference type="Gene3D" id="1.10.510.10">
    <property type="entry name" value="Transferase(Phosphotransferase) domain 1"/>
    <property type="match status" value="1"/>
</dbReference>
<evidence type="ECO:0000256" key="3">
    <source>
        <dbReference type="PROSITE-ProRule" id="PRU10141"/>
    </source>
</evidence>
<evidence type="ECO:0000256" key="1">
    <source>
        <dbReference type="ARBA" id="ARBA00022741"/>
    </source>
</evidence>
<dbReference type="InterPro" id="IPR017441">
    <property type="entry name" value="Protein_kinase_ATP_BS"/>
</dbReference>
<dbReference type="PROSITE" id="PS50011">
    <property type="entry name" value="PROTEIN_KINASE_DOM"/>
    <property type="match status" value="1"/>
</dbReference>
<dbReference type="PROSITE" id="PS00107">
    <property type="entry name" value="PROTEIN_KINASE_ATP"/>
    <property type="match status" value="1"/>
</dbReference>
<evidence type="ECO:0000256" key="5">
    <source>
        <dbReference type="SAM" id="Phobius"/>
    </source>
</evidence>
<dbReference type="Pfam" id="PF00069">
    <property type="entry name" value="Pkinase"/>
    <property type="match status" value="1"/>
</dbReference>
<proteinExistence type="predicted"/>
<evidence type="ECO:0000313" key="7">
    <source>
        <dbReference type="EMBL" id="CAE4665323.1"/>
    </source>
</evidence>
<dbReference type="InterPro" id="IPR000719">
    <property type="entry name" value="Prot_kinase_dom"/>
</dbReference>
<dbReference type="PANTHER" id="PTHR44329">
    <property type="entry name" value="SERINE/THREONINE-PROTEIN KINASE TNNI3K-RELATED"/>
    <property type="match status" value="1"/>
</dbReference>
<dbReference type="EMBL" id="HBNR01087203">
    <property type="protein sequence ID" value="CAE4665323.1"/>
    <property type="molecule type" value="Transcribed_RNA"/>
</dbReference>
<dbReference type="GO" id="GO:0005524">
    <property type="term" value="F:ATP binding"/>
    <property type="evidence" value="ECO:0007669"/>
    <property type="project" value="UniProtKB-UniRule"/>
</dbReference>
<dbReference type="PROSITE" id="PS00108">
    <property type="entry name" value="PROTEIN_KINASE_ST"/>
    <property type="match status" value="1"/>
</dbReference>
<name>A0A7S4T6P1_9DINO</name>
<keyword evidence="1 3" id="KW-0547">Nucleotide-binding</keyword>
<dbReference type="SMART" id="SM00220">
    <property type="entry name" value="S_TKc"/>
    <property type="match status" value="1"/>
</dbReference>
<feature type="transmembrane region" description="Helical" evidence="5">
    <location>
        <begin position="80"/>
        <end position="103"/>
    </location>
</feature>
<dbReference type="InterPro" id="IPR051681">
    <property type="entry name" value="Ser/Thr_Kinases-Pseudokinases"/>
</dbReference>
<feature type="domain" description="Protein kinase" evidence="6">
    <location>
        <begin position="413"/>
        <end position="672"/>
    </location>
</feature>
<dbReference type="InterPro" id="IPR008271">
    <property type="entry name" value="Ser/Thr_kinase_AS"/>
</dbReference>
<dbReference type="GO" id="GO:0004674">
    <property type="term" value="F:protein serine/threonine kinase activity"/>
    <property type="evidence" value="ECO:0007669"/>
    <property type="project" value="TreeGrafter"/>
</dbReference>
<feature type="region of interest" description="Disordered" evidence="4">
    <location>
        <begin position="832"/>
        <end position="868"/>
    </location>
</feature>
<feature type="binding site" evidence="3">
    <location>
        <position position="440"/>
    </location>
    <ligand>
        <name>ATP</name>
        <dbReference type="ChEBI" id="CHEBI:30616"/>
    </ligand>
</feature>
<keyword evidence="5" id="KW-0472">Membrane</keyword>
<dbReference type="AlphaFoldDB" id="A0A7S4T6P1"/>
<sequence length="868" mass="95062">MMRFMRRLRCQVQEPTLQWVIDHNRNTFSTSLLIGSVTFLFHSVSLIIYGKTRCATVMLMAFGGCAATQQFLSRSRAAPISALCVLGTFCFVDLVFSACALMEPADDMIYRTRTQAINTILSKFLPTVYGYPVAMIWPLLLFTCVVDSASLVSASWLYGDPTSPRPFVTSVLYTMASAGFSWMTYSRVCSICEAHKALVAEKAMMEAIITMLCDATVWLSDQSCTIVRADQHFRMLIGRDMTGASLGDCLAEGELERLRECLERAKAMPVLLPTTVQTNTGARLPVEMFIVGSRSVRDAWRSGDSVPTFLIGVRTACRQPEEAFQEVELRAEHRDLLAADGPRTNRRRNEECQSLPTSMPTTTPTGRIFERLEADSVSVTVEGASSELRRNLEKVCELGRAERWLVAARDLPVAVDQLLGMGSFGVVLAGWLHGSPVAVKAARHLPKEADVAHLVNIANEIRILRHVRHPSVVLFHGAVIDPASGEVMLILERIRGPTLHQYVVRHSADVEIHGRFQLLLDVACALRYLHAQLPQVVHGDLKANNVMVEPALPRAKLVDFGLSRLLTKEASPLGGTLAWQAPEIINQPDSRPKASADVFSFGRLAYLIVVGRLPLKGISRQTIVRMARDHVPQPLSWQEKRPLQAECRRLCAQALCLEPQRRPGMDHLHGEISAWALPGDAEGLMPALELAQAAGEMVVTPALGWRERAPAPTLARDAGGPGGRWKQAAFEEGDLLLPALEATKEGSKRSLVLEVARRWNFAVSSGRCCRYHAALSELQRVGREMMMEDCSRAFSPYEGVQCGCCGTMAGPGSGRSACSVCRGRMVSRAASARGPGGAHAAGAHAARPEPQMLGNAPAEGRQQQMCSL</sequence>
<feature type="region of interest" description="Disordered" evidence="4">
    <location>
        <begin position="344"/>
        <end position="364"/>
    </location>
</feature>
<reference evidence="7" key="1">
    <citation type="submission" date="2021-01" db="EMBL/GenBank/DDBJ databases">
        <authorList>
            <person name="Corre E."/>
            <person name="Pelletier E."/>
            <person name="Niang G."/>
            <person name="Scheremetjew M."/>
            <person name="Finn R."/>
            <person name="Kale V."/>
            <person name="Holt S."/>
            <person name="Cochrane G."/>
            <person name="Meng A."/>
            <person name="Brown T."/>
            <person name="Cohen L."/>
        </authorList>
    </citation>
    <scope>NUCLEOTIDE SEQUENCE</scope>
    <source>
        <strain evidence="7">CCMP3105</strain>
    </source>
</reference>
<evidence type="ECO:0000256" key="2">
    <source>
        <dbReference type="ARBA" id="ARBA00022840"/>
    </source>
</evidence>
<feature type="transmembrane region" description="Helical" evidence="5">
    <location>
        <begin position="28"/>
        <end position="49"/>
    </location>
</feature>
<dbReference type="SUPFAM" id="SSF56112">
    <property type="entry name" value="Protein kinase-like (PK-like)"/>
    <property type="match status" value="1"/>
</dbReference>
<evidence type="ECO:0000259" key="6">
    <source>
        <dbReference type="PROSITE" id="PS50011"/>
    </source>
</evidence>
<keyword evidence="5" id="KW-1133">Transmembrane helix</keyword>
<dbReference type="InterPro" id="IPR011009">
    <property type="entry name" value="Kinase-like_dom_sf"/>
</dbReference>
<organism evidence="7">
    <name type="scientific">Alexandrium monilatum</name>
    <dbReference type="NCBI Taxonomy" id="311494"/>
    <lineage>
        <taxon>Eukaryota</taxon>
        <taxon>Sar</taxon>
        <taxon>Alveolata</taxon>
        <taxon>Dinophyceae</taxon>
        <taxon>Gonyaulacales</taxon>
        <taxon>Pyrocystaceae</taxon>
        <taxon>Alexandrium</taxon>
    </lineage>
</organism>
<dbReference type="Gene3D" id="3.30.200.20">
    <property type="entry name" value="Phosphorylase Kinase, domain 1"/>
    <property type="match status" value="1"/>
</dbReference>
<keyword evidence="2 3" id="KW-0067">ATP-binding</keyword>
<keyword evidence="5" id="KW-0812">Transmembrane</keyword>
<accession>A0A7S4T6P1</accession>
<evidence type="ECO:0000256" key="4">
    <source>
        <dbReference type="SAM" id="MobiDB-lite"/>
    </source>
</evidence>
<gene>
    <name evidence="7" type="ORF">AMON00008_LOCUS62514</name>
</gene>